<dbReference type="AlphaFoldDB" id="A0A6A6TFF3"/>
<evidence type="ECO:0008006" key="5">
    <source>
        <dbReference type="Google" id="ProtNLM"/>
    </source>
</evidence>
<sequence length="111" mass="12435">MIKALALTMLLSLIANRDADAMPLDVHTTPSSTATPLPTAAASQSSTWPRPDFTSFDFWKGFIGMQVALQVLDCLRKRWSYKKAYEKGGDEGYERGYERGYEDGCKNAYKD</sequence>
<evidence type="ECO:0000256" key="1">
    <source>
        <dbReference type="SAM" id="MobiDB-lite"/>
    </source>
</evidence>
<proteinExistence type="predicted"/>
<feature type="chain" id="PRO_5025366560" description="Protein YAE1" evidence="2">
    <location>
        <begin position="22"/>
        <end position="111"/>
    </location>
</feature>
<dbReference type="Proteomes" id="UP000799324">
    <property type="component" value="Unassembled WGS sequence"/>
</dbReference>
<organism evidence="3 4">
    <name type="scientific">Lophiostoma macrostomum CBS 122681</name>
    <dbReference type="NCBI Taxonomy" id="1314788"/>
    <lineage>
        <taxon>Eukaryota</taxon>
        <taxon>Fungi</taxon>
        <taxon>Dikarya</taxon>
        <taxon>Ascomycota</taxon>
        <taxon>Pezizomycotina</taxon>
        <taxon>Dothideomycetes</taxon>
        <taxon>Pleosporomycetidae</taxon>
        <taxon>Pleosporales</taxon>
        <taxon>Lophiostomataceae</taxon>
        <taxon>Lophiostoma</taxon>
    </lineage>
</organism>
<accession>A0A6A6TFF3</accession>
<reference evidence="3" key="1">
    <citation type="journal article" date="2020" name="Stud. Mycol.">
        <title>101 Dothideomycetes genomes: a test case for predicting lifestyles and emergence of pathogens.</title>
        <authorList>
            <person name="Haridas S."/>
            <person name="Albert R."/>
            <person name="Binder M."/>
            <person name="Bloem J."/>
            <person name="Labutti K."/>
            <person name="Salamov A."/>
            <person name="Andreopoulos B."/>
            <person name="Baker S."/>
            <person name="Barry K."/>
            <person name="Bills G."/>
            <person name="Bluhm B."/>
            <person name="Cannon C."/>
            <person name="Castanera R."/>
            <person name="Culley D."/>
            <person name="Daum C."/>
            <person name="Ezra D."/>
            <person name="Gonzalez J."/>
            <person name="Henrissat B."/>
            <person name="Kuo A."/>
            <person name="Liang C."/>
            <person name="Lipzen A."/>
            <person name="Lutzoni F."/>
            <person name="Magnuson J."/>
            <person name="Mondo S."/>
            <person name="Nolan M."/>
            <person name="Ohm R."/>
            <person name="Pangilinan J."/>
            <person name="Park H.-J."/>
            <person name="Ramirez L."/>
            <person name="Alfaro M."/>
            <person name="Sun H."/>
            <person name="Tritt A."/>
            <person name="Yoshinaga Y."/>
            <person name="Zwiers L.-H."/>
            <person name="Turgeon B."/>
            <person name="Goodwin S."/>
            <person name="Spatafora J."/>
            <person name="Crous P."/>
            <person name="Grigoriev I."/>
        </authorList>
    </citation>
    <scope>NUCLEOTIDE SEQUENCE</scope>
    <source>
        <strain evidence="3">CBS 122681</strain>
    </source>
</reference>
<keyword evidence="4" id="KW-1185">Reference proteome</keyword>
<name>A0A6A6TFF3_9PLEO</name>
<keyword evidence="2" id="KW-0732">Signal</keyword>
<gene>
    <name evidence="3" type="ORF">K491DRAFT_676998</name>
</gene>
<evidence type="ECO:0000313" key="4">
    <source>
        <dbReference type="Proteomes" id="UP000799324"/>
    </source>
</evidence>
<feature type="region of interest" description="Disordered" evidence="1">
    <location>
        <begin position="25"/>
        <end position="48"/>
    </location>
</feature>
<feature type="signal peptide" evidence="2">
    <location>
        <begin position="1"/>
        <end position="21"/>
    </location>
</feature>
<feature type="compositionally biased region" description="Low complexity" evidence="1">
    <location>
        <begin position="28"/>
        <end position="47"/>
    </location>
</feature>
<dbReference type="EMBL" id="MU004322">
    <property type="protein sequence ID" value="KAF2657708.1"/>
    <property type="molecule type" value="Genomic_DNA"/>
</dbReference>
<evidence type="ECO:0000313" key="3">
    <source>
        <dbReference type="EMBL" id="KAF2657708.1"/>
    </source>
</evidence>
<protein>
    <recommendedName>
        <fullName evidence="5">Protein YAE1</fullName>
    </recommendedName>
</protein>
<evidence type="ECO:0000256" key="2">
    <source>
        <dbReference type="SAM" id="SignalP"/>
    </source>
</evidence>